<feature type="signal peptide" evidence="1">
    <location>
        <begin position="1"/>
        <end position="22"/>
    </location>
</feature>
<gene>
    <name evidence="2" type="primary">HaRxLL478</name>
</gene>
<feature type="chain" id="PRO_5001853087" evidence="1">
    <location>
        <begin position="23"/>
        <end position="128"/>
    </location>
</feature>
<dbReference type="AlphaFoldDB" id="A0A090B911"/>
<accession>A0A090B911</accession>
<reference evidence="2" key="1">
    <citation type="journal article" date="2014" name="PLoS Pathog.">
        <title>Expression profiling during Arabidopsis/downy mildew interaction reveals a highly-expressed effector that attenuates responses to salicylic acid.</title>
        <authorList>
            <person name="Asai S."/>
            <person name="Rallapalli G."/>
            <person name="Piquerez S.J.M."/>
            <person name="Caillaud M.C."/>
            <person name="Furzer O.J."/>
            <person name="Ishaque N."/>
            <person name="Wirthmueller L."/>
            <person name="Fabro G."/>
            <person name="Shirasu K."/>
            <person name="Jones J.D.G."/>
        </authorList>
    </citation>
    <scope>NUCLEOTIDE SEQUENCE</scope>
    <source>
        <strain evidence="2">Emoy2</strain>
    </source>
</reference>
<sequence length="128" mass="14407">MRRELLAVLVAATISLTDITAATWTVEKPTTMKNSASVSSPQEPRALVVEEKSDPVKPMLRQEDRVNKKSGERGQFATIIKKVVAKVKEVSYYAKKMASGKKPSDIKTYPEYATYWGFEEFVDKIQYG</sequence>
<protein>
    <submittedName>
        <fullName evidence="2">RxLR effector candidate protein</fullName>
    </submittedName>
</protein>
<evidence type="ECO:0000256" key="1">
    <source>
        <dbReference type="SAM" id="SignalP"/>
    </source>
</evidence>
<keyword evidence="1" id="KW-0732">Signal</keyword>
<name>A0A090B911_HYAAE</name>
<organism evidence="2">
    <name type="scientific">Hyaloperonospora arabidopsidis (strain Emoy2)</name>
    <name type="common">Downy mildew agent</name>
    <name type="synonym">Peronospora arabidopsidis</name>
    <dbReference type="NCBI Taxonomy" id="559515"/>
    <lineage>
        <taxon>Eukaryota</taxon>
        <taxon>Sar</taxon>
        <taxon>Stramenopiles</taxon>
        <taxon>Oomycota</taxon>
        <taxon>Peronosporomycetes</taxon>
        <taxon>Peronosporales</taxon>
        <taxon>Peronosporaceae</taxon>
        <taxon>Hyaloperonospora</taxon>
    </lineage>
</organism>
<evidence type="ECO:0000313" key="2">
    <source>
        <dbReference type="EMBL" id="BAP69136.1"/>
    </source>
</evidence>
<proteinExistence type="evidence at transcript level"/>
<dbReference type="EMBL" id="AB922560">
    <property type="protein sequence ID" value="BAP69136.1"/>
    <property type="molecule type" value="mRNA"/>
</dbReference>